<feature type="compositionally biased region" description="Low complexity" evidence="1">
    <location>
        <begin position="74"/>
        <end position="98"/>
    </location>
</feature>
<feature type="transmembrane region" description="Helical" evidence="2">
    <location>
        <begin position="246"/>
        <end position="268"/>
    </location>
</feature>
<gene>
    <name evidence="4" type="ORF">CCHOA_04300</name>
</gene>
<dbReference type="AlphaFoldDB" id="A0A3G6J5P7"/>
<name>A0A3G6J5P7_9CORY</name>
<feature type="compositionally biased region" description="Low complexity" evidence="1">
    <location>
        <begin position="119"/>
        <end position="145"/>
    </location>
</feature>
<keyword evidence="2" id="KW-0812">Transmembrane</keyword>
<dbReference type="EMBL" id="CP033896">
    <property type="protein sequence ID" value="AZA13269.1"/>
    <property type="molecule type" value="Genomic_DNA"/>
</dbReference>
<evidence type="ECO:0000259" key="3">
    <source>
        <dbReference type="Pfam" id="PF11181"/>
    </source>
</evidence>
<evidence type="ECO:0000256" key="1">
    <source>
        <dbReference type="SAM" id="MobiDB-lite"/>
    </source>
</evidence>
<dbReference type="KEGG" id="ccho:CCHOA_04300"/>
<keyword evidence="2" id="KW-1133">Transmembrane helix</keyword>
<feature type="region of interest" description="Disordered" evidence="1">
    <location>
        <begin position="1"/>
        <end position="158"/>
    </location>
</feature>
<feature type="domain" description="General stress protein 17M-like" evidence="3">
    <location>
        <begin position="168"/>
        <end position="237"/>
    </location>
</feature>
<dbReference type="Proteomes" id="UP000269019">
    <property type="component" value="Chromosome"/>
</dbReference>
<protein>
    <recommendedName>
        <fullName evidence="3">General stress protein 17M-like domain-containing protein</fullName>
    </recommendedName>
</protein>
<reference evidence="4 5" key="1">
    <citation type="submission" date="2018-11" db="EMBL/GenBank/DDBJ databases">
        <authorList>
            <person name="Kleinhagauer T."/>
            <person name="Glaeser S.P."/>
            <person name="Spergser J."/>
            <person name="Ruckert C."/>
            <person name="Kaempfer P."/>
            <person name="Busse H.-J."/>
        </authorList>
    </citation>
    <scope>NUCLEOTIDE SEQUENCE [LARGE SCALE GENOMIC DNA]</scope>
    <source>
        <strain evidence="4 5">200CH</strain>
    </source>
</reference>
<feature type="compositionally biased region" description="Polar residues" evidence="1">
    <location>
        <begin position="1"/>
        <end position="19"/>
    </location>
</feature>
<proteinExistence type="predicted"/>
<keyword evidence="2" id="KW-0472">Membrane</keyword>
<evidence type="ECO:0000256" key="2">
    <source>
        <dbReference type="SAM" id="Phobius"/>
    </source>
</evidence>
<evidence type="ECO:0000313" key="5">
    <source>
        <dbReference type="Proteomes" id="UP000269019"/>
    </source>
</evidence>
<accession>A0A3G6J5P7</accession>
<feature type="compositionally biased region" description="Polar residues" evidence="1">
    <location>
        <begin position="102"/>
        <end position="112"/>
    </location>
</feature>
<keyword evidence="5" id="KW-1185">Reference proteome</keyword>
<sequence>MTDPHTPQQPAKETTPTQPRHQDTAEGAPSPTPPQSTEQQPQIGFHYGYVSEQTPPVSPQTAEQPTTPHHHETAPPATSAGAAPTPQQPAATTQPQTPGNALWNQPGIQQKPANFGRVAPQQQHPSQQSAPQHPHNTTGDRGTTTKTKKTAGRGVVDNLKQLPEGWPVGSFDTYSGAQAAVDMLSDTGDFPVKDLTIVGLDLMEVEKVTDRLTTGKVIMQGAAAGAWMGLFFGLLVSFFQPTFAPIIAGLLMGIVFGVISAVVPYLMTRGHRDFASTREFVARRYDVICKPDSARRARDLIAQWSTSHR</sequence>
<evidence type="ECO:0000313" key="4">
    <source>
        <dbReference type="EMBL" id="AZA13269.1"/>
    </source>
</evidence>
<feature type="transmembrane region" description="Helical" evidence="2">
    <location>
        <begin position="217"/>
        <end position="240"/>
    </location>
</feature>
<dbReference type="InterPro" id="IPR025889">
    <property type="entry name" value="GSP17M-like_dom"/>
</dbReference>
<dbReference type="Pfam" id="PF11181">
    <property type="entry name" value="YflT"/>
    <property type="match status" value="1"/>
</dbReference>
<organism evidence="4 5">
    <name type="scientific">Corynebacterium choanae</name>
    <dbReference type="NCBI Taxonomy" id="1862358"/>
    <lineage>
        <taxon>Bacteria</taxon>
        <taxon>Bacillati</taxon>
        <taxon>Actinomycetota</taxon>
        <taxon>Actinomycetes</taxon>
        <taxon>Mycobacteriales</taxon>
        <taxon>Corynebacteriaceae</taxon>
        <taxon>Corynebacterium</taxon>
    </lineage>
</organism>